<evidence type="ECO:0000313" key="3">
    <source>
        <dbReference type="Proteomes" id="UP000244810"/>
    </source>
</evidence>
<dbReference type="InterPro" id="IPR002734">
    <property type="entry name" value="RibDG_C"/>
</dbReference>
<dbReference type="InterPro" id="IPR050765">
    <property type="entry name" value="Riboflavin_Biosynth_HTPR"/>
</dbReference>
<dbReference type="SUPFAM" id="SSF53597">
    <property type="entry name" value="Dihydrofolate reductase-like"/>
    <property type="match status" value="1"/>
</dbReference>
<dbReference type="GO" id="GO:0008703">
    <property type="term" value="F:5-amino-6-(5-phosphoribosylamino)uracil reductase activity"/>
    <property type="evidence" value="ECO:0007669"/>
    <property type="project" value="InterPro"/>
</dbReference>
<evidence type="ECO:0000313" key="2">
    <source>
        <dbReference type="EMBL" id="PVE45456.1"/>
    </source>
</evidence>
<accession>A0A2T7ULB1</accession>
<dbReference type="OrthoDB" id="9782335at2"/>
<evidence type="ECO:0000259" key="1">
    <source>
        <dbReference type="Pfam" id="PF01872"/>
    </source>
</evidence>
<feature type="domain" description="Bacterial bifunctional deaminase-reductase C-terminal" evidence="1">
    <location>
        <begin position="2"/>
        <end position="164"/>
    </location>
</feature>
<dbReference type="Pfam" id="PF01872">
    <property type="entry name" value="RibD_C"/>
    <property type="match status" value="1"/>
</dbReference>
<dbReference type="Proteomes" id="UP000244810">
    <property type="component" value="Unassembled WGS sequence"/>
</dbReference>
<dbReference type="AlphaFoldDB" id="A0A2T7ULB1"/>
<keyword evidence="3" id="KW-1185">Reference proteome</keyword>
<sequence>MPEVHIFIATSLDGYIADVQGGLEWLLMMPAPEDEDHGYTAFIEAVDCLVMGSGSFRALAAMRDWPHDKPVVVLSRSLGPEDVPPHLLNRVRVMRATPRAVLRQLGAEGMRRVYLDGGKVISSFLREGLVQRLTITRLPVILGAGLPLFDDPGPQYLVHLETRSWPHGFVQSVYQVAP</sequence>
<name>A0A2T7ULB1_9RHOB</name>
<reference evidence="2 3" key="1">
    <citation type="journal article" date="2011" name="Syst. Appl. Microbiol.">
        <title>Defluviimonas denitrificans gen. nov., sp. nov., and Pararhodobacter aggregans gen. nov., sp. nov., non-phototrophic Rhodobacteraceae from the biofilter of a marine aquaculture.</title>
        <authorList>
            <person name="Foesel B.U."/>
            <person name="Drake H.L."/>
            <person name="Schramm A."/>
        </authorList>
    </citation>
    <scope>NUCLEOTIDE SEQUENCE [LARGE SCALE GENOMIC DNA]</scope>
    <source>
        <strain evidence="2 3">D1-19</strain>
    </source>
</reference>
<comment type="caution">
    <text evidence="2">The sequence shown here is derived from an EMBL/GenBank/DDBJ whole genome shotgun (WGS) entry which is preliminary data.</text>
</comment>
<proteinExistence type="predicted"/>
<organism evidence="2 3">
    <name type="scientific">Pararhodobacter aggregans</name>
    <dbReference type="NCBI Taxonomy" id="404875"/>
    <lineage>
        <taxon>Bacteria</taxon>
        <taxon>Pseudomonadati</taxon>
        <taxon>Pseudomonadota</taxon>
        <taxon>Alphaproteobacteria</taxon>
        <taxon>Rhodobacterales</taxon>
        <taxon>Paracoccaceae</taxon>
        <taxon>Pararhodobacter</taxon>
    </lineage>
</organism>
<dbReference type="InterPro" id="IPR024072">
    <property type="entry name" value="DHFR-like_dom_sf"/>
</dbReference>
<dbReference type="Gene3D" id="3.40.430.10">
    <property type="entry name" value="Dihydrofolate Reductase, subunit A"/>
    <property type="match status" value="1"/>
</dbReference>
<dbReference type="EMBL" id="QDDR01000015">
    <property type="protein sequence ID" value="PVE45456.1"/>
    <property type="molecule type" value="Genomic_DNA"/>
</dbReference>
<protein>
    <submittedName>
        <fullName evidence="2">Deaminase</fullName>
    </submittedName>
</protein>
<dbReference type="PANTHER" id="PTHR38011">
    <property type="entry name" value="DIHYDROFOLATE REDUCTASE FAMILY PROTEIN (AFU_ORTHOLOGUE AFUA_8G06820)"/>
    <property type="match status" value="1"/>
</dbReference>
<gene>
    <name evidence="2" type="ORF">DDE23_21870</name>
</gene>
<dbReference type="GO" id="GO:0009231">
    <property type="term" value="P:riboflavin biosynthetic process"/>
    <property type="evidence" value="ECO:0007669"/>
    <property type="project" value="InterPro"/>
</dbReference>
<dbReference type="PANTHER" id="PTHR38011:SF11">
    <property type="entry name" value="2,5-DIAMINO-6-RIBOSYLAMINO-4(3H)-PYRIMIDINONE 5'-PHOSPHATE REDUCTASE"/>
    <property type="match status" value="1"/>
</dbReference>